<dbReference type="RefSeq" id="WP_039586630.1">
    <property type="nucleotide sequence ID" value="NZ_JAWLKI010000012.1"/>
</dbReference>
<evidence type="ECO:0000313" key="2">
    <source>
        <dbReference type="Proteomes" id="UP001185779"/>
    </source>
</evidence>
<keyword evidence="2" id="KW-1185">Reference proteome</keyword>
<sequence length="128" mass="13522">MSASTTTTWLDPWVERQISAGRLAPGARGMSRADAAAQYNAANALSAADEDYLYTPEQAQAAVREVLAAVGVHVDAATTVTLTDGAAGPWSQAYLVNPGQIEAGLEQLHLITGETIHADAVIRQLPWH</sequence>
<dbReference type="EMBL" id="JAWLKI010000012">
    <property type="protein sequence ID" value="MDV6308080.1"/>
    <property type="molecule type" value="Genomic_DNA"/>
</dbReference>
<reference evidence="1 2" key="1">
    <citation type="submission" date="2023-10" db="EMBL/GenBank/DDBJ databases">
        <title>Development of a sustainable strategy for remediation of hydrocarbon-contaminated territories based on the waste exchange concept.</title>
        <authorList>
            <person name="Krivoruchko A."/>
        </authorList>
    </citation>
    <scope>NUCLEOTIDE SEQUENCE [LARGE SCALE GENOMIC DNA]</scope>
    <source>
        <strain evidence="1 2">IEGM 1266</strain>
    </source>
</reference>
<gene>
    <name evidence="1" type="ORF">R3P94_12240</name>
</gene>
<organism evidence="1 2">
    <name type="scientific">Gordonia amicalis</name>
    <dbReference type="NCBI Taxonomy" id="89053"/>
    <lineage>
        <taxon>Bacteria</taxon>
        <taxon>Bacillati</taxon>
        <taxon>Actinomycetota</taxon>
        <taxon>Actinomycetes</taxon>
        <taxon>Mycobacteriales</taxon>
        <taxon>Gordoniaceae</taxon>
        <taxon>Gordonia</taxon>
    </lineage>
</organism>
<accession>A0ABU4DEI9</accession>
<evidence type="ECO:0000313" key="1">
    <source>
        <dbReference type="EMBL" id="MDV6308080.1"/>
    </source>
</evidence>
<name>A0ABU4DEI9_9ACTN</name>
<proteinExistence type="predicted"/>
<dbReference type="Proteomes" id="UP001185779">
    <property type="component" value="Unassembled WGS sequence"/>
</dbReference>
<comment type="caution">
    <text evidence="1">The sequence shown here is derived from an EMBL/GenBank/DDBJ whole genome shotgun (WGS) entry which is preliminary data.</text>
</comment>
<protein>
    <submittedName>
        <fullName evidence="1">Uncharacterized protein</fullName>
    </submittedName>
</protein>